<name>A0A7J8PXU5_GOSRA</name>
<dbReference type="CDD" id="cd03784">
    <property type="entry name" value="GT1_Gtf-like"/>
    <property type="match status" value="1"/>
</dbReference>
<evidence type="ECO:0000313" key="4">
    <source>
        <dbReference type="EMBL" id="MBA0594077.1"/>
    </source>
</evidence>
<dbReference type="EMBL" id="JABEZZ010000009">
    <property type="protein sequence ID" value="MBA0594077.1"/>
    <property type="molecule type" value="Genomic_DNA"/>
</dbReference>
<comment type="similarity">
    <text evidence="1">Belongs to the UDP-glycosyltransferase family.</text>
</comment>
<dbReference type="InterPro" id="IPR002213">
    <property type="entry name" value="UDP_glucos_trans"/>
</dbReference>
<dbReference type="PANTHER" id="PTHR48049">
    <property type="entry name" value="GLYCOSYLTRANSFERASE"/>
    <property type="match status" value="1"/>
</dbReference>
<keyword evidence="3" id="KW-0808">Transferase</keyword>
<dbReference type="GO" id="GO:0035251">
    <property type="term" value="F:UDP-glucosyltransferase activity"/>
    <property type="evidence" value="ECO:0007669"/>
    <property type="project" value="InterPro"/>
</dbReference>
<evidence type="ECO:0000256" key="2">
    <source>
        <dbReference type="ARBA" id="ARBA00022676"/>
    </source>
</evidence>
<dbReference type="FunFam" id="3.40.50.2000:FF:000037">
    <property type="entry name" value="Glycosyltransferase"/>
    <property type="match status" value="1"/>
</dbReference>
<dbReference type="Pfam" id="PF00201">
    <property type="entry name" value="UDPGT"/>
    <property type="match status" value="1"/>
</dbReference>
<proteinExistence type="inferred from homology"/>
<dbReference type="SUPFAM" id="SSF53756">
    <property type="entry name" value="UDP-Glycosyltransferase/glycogen phosphorylase"/>
    <property type="match status" value="2"/>
</dbReference>
<protein>
    <recommendedName>
        <fullName evidence="6">UDP-glycosyltransferases domain-containing protein</fullName>
    </recommendedName>
</protein>
<accession>A0A7J8PXU5</accession>
<dbReference type="Proteomes" id="UP000593578">
    <property type="component" value="Unassembled WGS sequence"/>
</dbReference>
<feature type="non-terminal residue" evidence="4">
    <location>
        <position position="804"/>
    </location>
</feature>
<evidence type="ECO:0000256" key="3">
    <source>
        <dbReference type="ARBA" id="ARBA00022679"/>
    </source>
</evidence>
<dbReference type="InterPro" id="IPR050481">
    <property type="entry name" value="UDP-glycosyltransf_plant"/>
</dbReference>
<reference evidence="4 5" key="1">
    <citation type="journal article" date="2019" name="Genome Biol. Evol.">
        <title>Insights into the evolution of the New World diploid cottons (Gossypium, subgenus Houzingenia) based on genome sequencing.</title>
        <authorList>
            <person name="Grover C.E."/>
            <person name="Arick M.A. 2nd"/>
            <person name="Thrash A."/>
            <person name="Conover J.L."/>
            <person name="Sanders W.S."/>
            <person name="Peterson D.G."/>
            <person name="Frelichowski J.E."/>
            <person name="Scheffler J.A."/>
            <person name="Scheffler B.E."/>
            <person name="Wendel J.F."/>
        </authorList>
    </citation>
    <scope>NUCLEOTIDE SEQUENCE [LARGE SCALE GENOMIC DNA]</scope>
    <source>
        <strain evidence="4">8</strain>
        <tissue evidence="4">Leaf</tissue>
    </source>
</reference>
<keyword evidence="2" id="KW-0328">Glycosyltransferase</keyword>
<comment type="caution">
    <text evidence="4">The sequence shown here is derived from an EMBL/GenBank/DDBJ whole genome shotgun (WGS) entry which is preliminary data.</text>
</comment>
<sequence length="804" mass="91255">MDRTKKLHIAMFPWLAYGHTMPFLEVSKFLAQKGHRISYISTPKNISRLPKLPPLLSSNITFVEFSLPQVDGLPPGVESTAEVPIENVPYLKNAYDKLQGPLTEFLKNSNVNWLIHDFEPYWLPGVAAPLGINLVLFCLFNATALAFMGPPSALLGEFRKRPEEFTVVPEWIDYPCNVALKHHEIVNHIKCMDDVSDFQRMGQLIQGSQFVTTRACFEFEPDEIKLLIKLYQKPVVPVGLLPPSLPSNEDKRDDKWEATKSWLDSKGEKSVFYIALGSEVSLSEESMRQLAFGIEKSNLPFIWAVRKRPMGEGLIDNIIPPGFEERVSNRGLVLRDWAPQLRILAHSSVGGFLTHCGWSSIIEALKFGRALIVFSGASADQGLNARLLHGRKVGIEIERNEMDGSFTSDLVAKTIRQVLVEPEGEAIRANAWAMKEIFDNEELSNNYLDGFTRFIEDISFVEFSLPQIQGLPAEAESISELPIDQIPSLKKAYDKLQDPLTEFLKNSNVNWIIHDFAPYWLPRVATLLGINLVFFSTFNATSFVSMGPPSALLGDLQQRPEDFKAVPENLCNIAMKLHETVNYQQCMDDVSDFQRVGLLIEGCQVVTMRTCFEFEPDEVKLLIKVFQKPVVPVGLLPPSLQCHKTRIKEMINVRKRPVGEGQMDDIIPPGFEERVSNRGLVLRDWEPQLRIFFYRGLNARLLHGRKVGLEIERNETNCSFTSDLVAETIRQVMMEPKGEAIRANAWELREIFDNEELSNNCLDGFTRFIEEFAPSGCHSQMWEMPHQLNSTAGVRNKWLLIFDE</sequence>
<evidence type="ECO:0000256" key="1">
    <source>
        <dbReference type="ARBA" id="ARBA00009995"/>
    </source>
</evidence>
<dbReference type="Gene3D" id="3.40.50.2000">
    <property type="entry name" value="Glycogen Phosphorylase B"/>
    <property type="match status" value="3"/>
</dbReference>
<dbReference type="PANTHER" id="PTHR48049:SF60">
    <property type="entry name" value="UDP-GLYCOSYLTRANSFERASE 91B1"/>
    <property type="match status" value="1"/>
</dbReference>
<gene>
    <name evidence="4" type="ORF">Gorai_010998</name>
</gene>
<dbReference type="AlphaFoldDB" id="A0A7J8PXU5"/>
<dbReference type="FunFam" id="3.40.50.2000:FF:000088">
    <property type="entry name" value="Glycosyltransferase"/>
    <property type="match status" value="1"/>
</dbReference>
<evidence type="ECO:0000313" key="5">
    <source>
        <dbReference type="Proteomes" id="UP000593578"/>
    </source>
</evidence>
<evidence type="ECO:0008006" key="6">
    <source>
        <dbReference type="Google" id="ProtNLM"/>
    </source>
</evidence>
<organism evidence="4 5">
    <name type="scientific">Gossypium raimondii</name>
    <name type="common">Peruvian cotton</name>
    <name type="synonym">Gossypium klotzschianum subsp. raimondii</name>
    <dbReference type="NCBI Taxonomy" id="29730"/>
    <lineage>
        <taxon>Eukaryota</taxon>
        <taxon>Viridiplantae</taxon>
        <taxon>Streptophyta</taxon>
        <taxon>Embryophyta</taxon>
        <taxon>Tracheophyta</taxon>
        <taxon>Spermatophyta</taxon>
        <taxon>Magnoliopsida</taxon>
        <taxon>eudicotyledons</taxon>
        <taxon>Gunneridae</taxon>
        <taxon>Pentapetalae</taxon>
        <taxon>rosids</taxon>
        <taxon>malvids</taxon>
        <taxon>Malvales</taxon>
        <taxon>Malvaceae</taxon>
        <taxon>Malvoideae</taxon>
        <taxon>Gossypium</taxon>
    </lineage>
</organism>